<feature type="compositionally biased region" description="Low complexity" evidence="1">
    <location>
        <begin position="86"/>
        <end position="104"/>
    </location>
</feature>
<feature type="compositionally biased region" description="Polar residues" evidence="1">
    <location>
        <begin position="312"/>
        <end position="329"/>
    </location>
</feature>
<dbReference type="EMBL" id="JARKIF010000016">
    <property type="protein sequence ID" value="KAJ7621396.1"/>
    <property type="molecule type" value="Genomic_DNA"/>
</dbReference>
<feature type="compositionally biased region" description="Basic residues" evidence="1">
    <location>
        <begin position="67"/>
        <end position="85"/>
    </location>
</feature>
<comment type="caution">
    <text evidence="2">The sequence shown here is derived from an EMBL/GenBank/DDBJ whole genome shotgun (WGS) entry which is preliminary data.</text>
</comment>
<evidence type="ECO:0008006" key="4">
    <source>
        <dbReference type="Google" id="ProtNLM"/>
    </source>
</evidence>
<protein>
    <recommendedName>
        <fullName evidence="4">Chromo domain-containing protein</fullName>
    </recommendedName>
</protein>
<evidence type="ECO:0000256" key="1">
    <source>
        <dbReference type="SAM" id="MobiDB-lite"/>
    </source>
</evidence>
<organism evidence="2 3">
    <name type="scientific">Roridomyces roridus</name>
    <dbReference type="NCBI Taxonomy" id="1738132"/>
    <lineage>
        <taxon>Eukaryota</taxon>
        <taxon>Fungi</taxon>
        <taxon>Dikarya</taxon>
        <taxon>Basidiomycota</taxon>
        <taxon>Agaricomycotina</taxon>
        <taxon>Agaricomycetes</taxon>
        <taxon>Agaricomycetidae</taxon>
        <taxon>Agaricales</taxon>
        <taxon>Marasmiineae</taxon>
        <taxon>Mycenaceae</taxon>
        <taxon>Roridomyces</taxon>
    </lineage>
</organism>
<accession>A0AAD7BID5</accession>
<dbReference type="Proteomes" id="UP001221142">
    <property type="component" value="Unassembled WGS sequence"/>
</dbReference>
<proteinExistence type="predicted"/>
<keyword evidence="3" id="KW-1185">Reference proteome</keyword>
<gene>
    <name evidence="2" type="ORF">FB45DRAFT_140539</name>
</gene>
<reference evidence="2" key="1">
    <citation type="submission" date="2023-03" db="EMBL/GenBank/DDBJ databases">
        <title>Massive genome expansion in bonnet fungi (Mycena s.s.) driven by repeated elements and novel gene families across ecological guilds.</title>
        <authorList>
            <consortium name="Lawrence Berkeley National Laboratory"/>
            <person name="Harder C.B."/>
            <person name="Miyauchi S."/>
            <person name="Viragh M."/>
            <person name="Kuo A."/>
            <person name="Thoen E."/>
            <person name="Andreopoulos B."/>
            <person name="Lu D."/>
            <person name="Skrede I."/>
            <person name="Drula E."/>
            <person name="Henrissat B."/>
            <person name="Morin E."/>
            <person name="Kohler A."/>
            <person name="Barry K."/>
            <person name="LaButti K."/>
            <person name="Morin E."/>
            <person name="Salamov A."/>
            <person name="Lipzen A."/>
            <person name="Mereny Z."/>
            <person name="Hegedus B."/>
            <person name="Baldrian P."/>
            <person name="Stursova M."/>
            <person name="Weitz H."/>
            <person name="Taylor A."/>
            <person name="Grigoriev I.V."/>
            <person name="Nagy L.G."/>
            <person name="Martin F."/>
            <person name="Kauserud H."/>
        </authorList>
    </citation>
    <scope>NUCLEOTIDE SEQUENCE</scope>
    <source>
        <strain evidence="2">9284</strain>
    </source>
</reference>
<name>A0AAD7BID5_9AGAR</name>
<evidence type="ECO:0000313" key="3">
    <source>
        <dbReference type="Proteomes" id="UP001221142"/>
    </source>
</evidence>
<feature type="region of interest" description="Disordered" evidence="1">
    <location>
        <begin position="247"/>
        <end position="357"/>
    </location>
</feature>
<evidence type="ECO:0000313" key="2">
    <source>
        <dbReference type="EMBL" id="KAJ7621396.1"/>
    </source>
</evidence>
<sequence>MAISSDFSDQFSPREDDDETLWEATAILKEKPNKYYVEWAGLDPNGKPWPPSWVPKRDCTTDLVHAFKARQKKEKGRKGSKKQSKSRNSTVSRSSETSKASTSAGPSGRTVRPKSVEPEQESISRTPVNPKKRRLSKPVISPSASELDDDPPPSPPRPSKKRKHNPPELIPEPAPRKRAQISPDSDSDASTAVAPKQNRSAKSAAASPRRKPTSTLQAHLDKLEDDLFLPTNSQQDDIDYYDLIPSFDLNGQEADPFDKQAIPSAQPKGKGKARSRTPPAPKRASKPSPVKKTVMVEIPSPKVHHRSDPVSYPQTQMSSVLSPRAQNMLNEFDADMPQSPSQRPDSHKTKSQPLFFGGVRRSPTLTLHLPRCTRTLL</sequence>
<dbReference type="AlphaFoldDB" id="A0AAD7BID5"/>
<feature type="region of interest" description="Disordered" evidence="1">
    <location>
        <begin position="64"/>
        <end position="218"/>
    </location>
</feature>